<protein>
    <submittedName>
        <fullName evidence="1">Uncharacterized protein</fullName>
    </submittedName>
</protein>
<evidence type="ECO:0000313" key="1">
    <source>
        <dbReference type="EMBL" id="OGL41075.1"/>
    </source>
</evidence>
<name>A0A1F7RHM7_9BACT</name>
<dbReference type="EMBL" id="MGDD01000355">
    <property type="protein sequence ID" value="OGL41075.1"/>
    <property type="molecule type" value="Genomic_DNA"/>
</dbReference>
<accession>A0A1F7RHM7</accession>
<dbReference type="AlphaFoldDB" id="A0A1F7RHM7"/>
<dbReference type="Proteomes" id="UP000179266">
    <property type="component" value="Unassembled WGS sequence"/>
</dbReference>
<sequence length="189" mass="20937">MAVSIGKSSRIDGRVGGRFDGRIVHTEHSYNYKLRATFMTPEVIRASARITQIKNYLTDTETRALVAEAEKTGDLVVMVEIDPREGSGVIPTDWLAILKEEGTSPGNSGGIRGANTPELIKCKALGGVMRRDYDYDVFWIVFTLHDEKGNPLLSGSIKKAELIVRIYNKEGKVSWEVPDSIRAILKSAR</sequence>
<comment type="caution">
    <text evidence="1">The sequence shown here is derived from an EMBL/GenBank/DDBJ whole genome shotgun (WGS) entry which is preliminary data.</text>
</comment>
<proteinExistence type="predicted"/>
<reference evidence="1 2" key="1">
    <citation type="journal article" date="2016" name="Nat. Commun.">
        <title>Thousands of microbial genomes shed light on interconnected biogeochemical processes in an aquifer system.</title>
        <authorList>
            <person name="Anantharaman K."/>
            <person name="Brown C.T."/>
            <person name="Hug L.A."/>
            <person name="Sharon I."/>
            <person name="Castelle C.J."/>
            <person name="Probst A.J."/>
            <person name="Thomas B.C."/>
            <person name="Singh A."/>
            <person name="Wilkins M.J."/>
            <person name="Karaoz U."/>
            <person name="Brodie E.L."/>
            <person name="Williams K.H."/>
            <person name="Hubbard S.S."/>
            <person name="Banfield J.F."/>
        </authorList>
    </citation>
    <scope>NUCLEOTIDE SEQUENCE [LARGE SCALE GENOMIC DNA]</scope>
</reference>
<organism evidence="1 2">
    <name type="scientific">Candidatus Schekmanbacteria bacterium RBG_13_48_7</name>
    <dbReference type="NCBI Taxonomy" id="1817878"/>
    <lineage>
        <taxon>Bacteria</taxon>
        <taxon>Candidatus Schekmaniibacteriota</taxon>
    </lineage>
</organism>
<gene>
    <name evidence="1" type="ORF">A2161_08185</name>
</gene>
<evidence type="ECO:0000313" key="2">
    <source>
        <dbReference type="Proteomes" id="UP000179266"/>
    </source>
</evidence>